<dbReference type="Proteomes" id="UP000239590">
    <property type="component" value="Unassembled WGS sequence"/>
</dbReference>
<name>A0A2S7IJR8_9BACT</name>
<dbReference type="RefSeq" id="WP_104714369.1">
    <property type="nucleotide sequence ID" value="NZ_PTRA01000002.1"/>
</dbReference>
<dbReference type="PANTHER" id="PTHR48081">
    <property type="entry name" value="AB HYDROLASE SUPERFAMILY PROTEIN C4A8.06C"/>
    <property type="match status" value="1"/>
</dbReference>
<feature type="signal peptide" evidence="3">
    <location>
        <begin position="1"/>
        <end position="19"/>
    </location>
</feature>
<comment type="caution">
    <text evidence="5">The sequence shown here is derived from an EMBL/GenBank/DDBJ whole genome shotgun (WGS) entry which is preliminary data.</text>
</comment>
<sequence length="323" mass="35177">MSRYLLLLLSNLFVGTSWAQLGPTGGRDTSFSIAGSFTKEVKYHPELQLAHPDLPANVRKTAAQTYKRIPAGRELQLDVFQPTSRKLRPAILMIHGGGWRSGDRSHNYTLAGQLAARGYVTVTADYRLSTEALYPAAVHDLKAAISWIRRNAKNYAIDPRKLAVLGFSAGGQLAALIGTTNGNPAFDASGSADSSNVQAIIDLDGILAFIHPESGEGDDSKSTSAATYWFGYSKTAKPELWKQGSALTHVGAATPPTLFLNSSVARMHAGRDDFIAVLNQHGIYSEVHTFENAPHTFLFFEPWFTPTLAYIDGFLRRVFSSSN</sequence>
<keyword evidence="6" id="KW-1185">Reference proteome</keyword>
<keyword evidence="3" id="KW-0732">Signal</keyword>
<accession>A0A2S7IJR8</accession>
<evidence type="ECO:0000256" key="1">
    <source>
        <dbReference type="ARBA" id="ARBA00010515"/>
    </source>
</evidence>
<dbReference type="Pfam" id="PF20434">
    <property type="entry name" value="BD-FAE"/>
    <property type="match status" value="1"/>
</dbReference>
<evidence type="ECO:0000313" key="5">
    <source>
        <dbReference type="EMBL" id="PQA56814.1"/>
    </source>
</evidence>
<dbReference type="SUPFAM" id="SSF53474">
    <property type="entry name" value="alpha/beta-Hydrolases"/>
    <property type="match status" value="1"/>
</dbReference>
<dbReference type="PANTHER" id="PTHR48081:SF13">
    <property type="entry name" value="ALPHA_BETA HYDROLASE"/>
    <property type="match status" value="1"/>
</dbReference>
<dbReference type="Gene3D" id="3.40.50.1820">
    <property type="entry name" value="alpha/beta hydrolase"/>
    <property type="match status" value="1"/>
</dbReference>
<dbReference type="InterPro" id="IPR049492">
    <property type="entry name" value="BD-FAE-like_dom"/>
</dbReference>
<dbReference type="GO" id="GO:0016787">
    <property type="term" value="F:hydrolase activity"/>
    <property type="evidence" value="ECO:0007669"/>
    <property type="project" value="UniProtKB-KW"/>
</dbReference>
<dbReference type="EMBL" id="PTRA01000002">
    <property type="protein sequence ID" value="PQA56814.1"/>
    <property type="molecule type" value="Genomic_DNA"/>
</dbReference>
<evidence type="ECO:0000313" key="6">
    <source>
        <dbReference type="Proteomes" id="UP000239590"/>
    </source>
</evidence>
<dbReference type="InterPro" id="IPR029058">
    <property type="entry name" value="AB_hydrolase_fold"/>
</dbReference>
<feature type="chain" id="PRO_5015406527" evidence="3">
    <location>
        <begin position="20"/>
        <end position="323"/>
    </location>
</feature>
<dbReference type="AlphaFoldDB" id="A0A2S7IJR8"/>
<dbReference type="InterPro" id="IPR002168">
    <property type="entry name" value="Lipase_GDXG_HIS_AS"/>
</dbReference>
<comment type="similarity">
    <text evidence="1">Belongs to the 'GDXG' lipolytic enzyme family.</text>
</comment>
<dbReference type="OrthoDB" id="9777975at2"/>
<gene>
    <name evidence="5" type="ORF">C5O19_15850</name>
</gene>
<proteinExistence type="inferred from homology"/>
<evidence type="ECO:0000256" key="2">
    <source>
        <dbReference type="ARBA" id="ARBA00022801"/>
    </source>
</evidence>
<evidence type="ECO:0000259" key="4">
    <source>
        <dbReference type="Pfam" id="PF20434"/>
    </source>
</evidence>
<feature type="domain" description="BD-FAE-like" evidence="4">
    <location>
        <begin position="77"/>
        <end position="261"/>
    </location>
</feature>
<dbReference type="PROSITE" id="PS01173">
    <property type="entry name" value="LIPASE_GDXG_HIS"/>
    <property type="match status" value="1"/>
</dbReference>
<keyword evidence="2" id="KW-0378">Hydrolase</keyword>
<dbReference type="InterPro" id="IPR050300">
    <property type="entry name" value="GDXG_lipolytic_enzyme"/>
</dbReference>
<reference evidence="6" key="1">
    <citation type="submission" date="2018-02" db="EMBL/GenBank/DDBJ databases">
        <title>Genome sequencing of Solimonas sp. HR-BB.</title>
        <authorList>
            <person name="Lee Y."/>
            <person name="Jeon C.O."/>
        </authorList>
    </citation>
    <scope>NUCLEOTIDE SEQUENCE [LARGE SCALE GENOMIC DNA]</scope>
    <source>
        <strain evidence="6">HR-U</strain>
    </source>
</reference>
<protein>
    <submittedName>
        <fullName evidence="5">Esterase</fullName>
    </submittedName>
</protein>
<evidence type="ECO:0000256" key="3">
    <source>
        <dbReference type="SAM" id="SignalP"/>
    </source>
</evidence>
<organism evidence="5 6">
    <name type="scientific">Siphonobacter curvatus</name>
    <dbReference type="NCBI Taxonomy" id="2094562"/>
    <lineage>
        <taxon>Bacteria</taxon>
        <taxon>Pseudomonadati</taxon>
        <taxon>Bacteroidota</taxon>
        <taxon>Cytophagia</taxon>
        <taxon>Cytophagales</taxon>
        <taxon>Cytophagaceae</taxon>
        <taxon>Siphonobacter</taxon>
    </lineage>
</organism>